<protein>
    <submittedName>
        <fullName evidence="2">Uncharacterized protein</fullName>
    </submittedName>
</protein>
<dbReference type="PANTHER" id="PTHR42354">
    <property type="entry name" value="C2H2-TYPE DOMAIN-CONTAINING PROTEIN"/>
    <property type="match status" value="1"/>
</dbReference>
<sequence>MPNTQIPHRDPSTSVSSCVSSILEAFSNSLDIFKRLRERHRNRKGRKSGKKGGSSASTAETQLNDSLSKAPEDIRQEYSRNYDKSGERFAKGDTPSQVALTETLLKLNTGLVSIIATFLDHKNPSGTHLALDFKALTMLSDTSKEDVIKALNDLAWRLSQPNAAIDQSKDIRNSRNTRSRTASHSPLKAPTIARVSVKSSSQTQLAIIRPRPRNQCKPSPLSPTSSSSRKSSDTLSKLSASAARTTSSPTLSSSSAYTKFPRSRNDSLIGASNPMSINSIPQFPNTRQRHDSLIHNTSPLPPSPYTKNIVPITSQLPPSRNFSTASRTSNYTFLSDSTQLGEIPMRKWTYPFDYAEAERLNRQALEEPWPEKMIEGKGVAKRKGKGLEGVLGRLRLRGGADGGGGSVEE</sequence>
<evidence type="ECO:0000256" key="1">
    <source>
        <dbReference type="SAM" id="MobiDB-lite"/>
    </source>
</evidence>
<comment type="caution">
    <text evidence="2">The sequence shown here is derived from an EMBL/GenBank/DDBJ whole genome shotgun (WGS) entry which is preliminary data.</text>
</comment>
<feature type="region of interest" description="Disordered" evidence="1">
    <location>
        <begin position="37"/>
        <end position="75"/>
    </location>
</feature>
<keyword evidence="3" id="KW-1185">Reference proteome</keyword>
<feature type="compositionally biased region" description="Polar residues" evidence="1">
    <location>
        <begin position="58"/>
        <end position="67"/>
    </location>
</feature>
<feature type="region of interest" description="Disordered" evidence="1">
    <location>
        <begin position="167"/>
        <end position="260"/>
    </location>
</feature>
<evidence type="ECO:0000313" key="2">
    <source>
        <dbReference type="EMBL" id="KAF2204095.1"/>
    </source>
</evidence>
<name>A0A9P4N1R5_9PLEO</name>
<dbReference type="AlphaFoldDB" id="A0A9P4N1R5"/>
<feature type="compositionally biased region" description="Basic residues" evidence="1">
    <location>
        <begin position="37"/>
        <end position="50"/>
    </location>
</feature>
<dbReference type="EMBL" id="ML993884">
    <property type="protein sequence ID" value="KAF2204095.1"/>
    <property type="molecule type" value="Genomic_DNA"/>
</dbReference>
<evidence type="ECO:0000313" key="3">
    <source>
        <dbReference type="Proteomes" id="UP000799536"/>
    </source>
</evidence>
<reference evidence="2" key="1">
    <citation type="journal article" date="2020" name="Stud. Mycol.">
        <title>101 Dothideomycetes genomes: a test case for predicting lifestyles and emergence of pathogens.</title>
        <authorList>
            <person name="Haridas S."/>
            <person name="Albert R."/>
            <person name="Binder M."/>
            <person name="Bloem J."/>
            <person name="Labutti K."/>
            <person name="Salamov A."/>
            <person name="Andreopoulos B."/>
            <person name="Baker S."/>
            <person name="Barry K."/>
            <person name="Bills G."/>
            <person name="Bluhm B."/>
            <person name="Cannon C."/>
            <person name="Castanera R."/>
            <person name="Culley D."/>
            <person name="Daum C."/>
            <person name="Ezra D."/>
            <person name="Gonzalez J."/>
            <person name="Henrissat B."/>
            <person name="Kuo A."/>
            <person name="Liang C."/>
            <person name="Lipzen A."/>
            <person name="Lutzoni F."/>
            <person name="Magnuson J."/>
            <person name="Mondo S."/>
            <person name="Nolan M."/>
            <person name="Ohm R."/>
            <person name="Pangilinan J."/>
            <person name="Park H.-J."/>
            <person name="Ramirez L."/>
            <person name="Alfaro M."/>
            <person name="Sun H."/>
            <person name="Tritt A."/>
            <person name="Yoshinaga Y."/>
            <person name="Zwiers L.-H."/>
            <person name="Turgeon B."/>
            <person name="Goodwin S."/>
            <person name="Spatafora J."/>
            <person name="Crous P."/>
            <person name="Grigoriev I."/>
        </authorList>
    </citation>
    <scope>NUCLEOTIDE SEQUENCE</scope>
    <source>
        <strain evidence="2">ATCC 74209</strain>
    </source>
</reference>
<gene>
    <name evidence="2" type="ORF">GQ43DRAFT_469359</name>
</gene>
<dbReference type="Proteomes" id="UP000799536">
    <property type="component" value="Unassembled WGS sequence"/>
</dbReference>
<dbReference type="OrthoDB" id="5226911at2759"/>
<proteinExistence type="predicted"/>
<dbReference type="PANTHER" id="PTHR42354:SF1">
    <property type="entry name" value="C2H2-TYPE DOMAIN-CONTAINING PROTEIN"/>
    <property type="match status" value="1"/>
</dbReference>
<accession>A0A9P4N1R5</accession>
<organism evidence="2 3">
    <name type="scientific">Delitschia confertaspora ATCC 74209</name>
    <dbReference type="NCBI Taxonomy" id="1513339"/>
    <lineage>
        <taxon>Eukaryota</taxon>
        <taxon>Fungi</taxon>
        <taxon>Dikarya</taxon>
        <taxon>Ascomycota</taxon>
        <taxon>Pezizomycotina</taxon>
        <taxon>Dothideomycetes</taxon>
        <taxon>Pleosporomycetidae</taxon>
        <taxon>Pleosporales</taxon>
        <taxon>Delitschiaceae</taxon>
        <taxon>Delitschia</taxon>
    </lineage>
</organism>
<feature type="compositionally biased region" description="Low complexity" evidence="1">
    <location>
        <begin position="217"/>
        <end position="256"/>
    </location>
</feature>